<sequence length="86" mass="9725">MAVVDTRADEIKETDWRFAELVMRAWTDPQLAERYRVDPVGTLARFGIAVAGPHEAPELGIDDEVRLEIEPLDHPREQAAALPSFR</sequence>
<reference evidence="1 2" key="1">
    <citation type="journal article" date="2019" name="Int. J. Syst. Evol. Microbiol.">
        <title>The Global Catalogue of Microorganisms (GCM) 10K type strain sequencing project: providing services to taxonomists for standard genome sequencing and annotation.</title>
        <authorList>
            <consortium name="The Broad Institute Genomics Platform"/>
            <consortium name="The Broad Institute Genome Sequencing Center for Infectious Disease"/>
            <person name="Wu L."/>
            <person name="Ma J."/>
        </authorList>
    </citation>
    <scope>NUCLEOTIDE SEQUENCE [LARGE SCALE GENOMIC DNA]</scope>
    <source>
        <strain evidence="1 2">JCM 11136</strain>
    </source>
</reference>
<dbReference type="Proteomes" id="UP001501578">
    <property type="component" value="Unassembled WGS sequence"/>
</dbReference>
<proteinExistence type="predicted"/>
<evidence type="ECO:0000313" key="2">
    <source>
        <dbReference type="Proteomes" id="UP001501578"/>
    </source>
</evidence>
<dbReference type="InterPro" id="IPR036648">
    <property type="entry name" value="CN_Hdrase_a/SCN_Hdrase_g_sf"/>
</dbReference>
<name>A0ABN1QWR8_9ACTN</name>
<protein>
    <submittedName>
        <fullName evidence="1">Uncharacterized protein</fullName>
    </submittedName>
</protein>
<comment type="caution">
    <text evidence="1">The sequence shown here is derived from an EMBL/GenBank/DDBJ whole genome shotgun (WGS) entry which is preliminary data.</text>
</comment>
<dbReference type="RefSeq" id="WP_343954087.1">
    <property type="nucleotide sequence ID" value="NZ_BAAAHQ010000042.1"/>
</dbReference>
<keyword evidence="2" id="KW-1185">Reference proteome</keyword>
<gene>
    <name evidence="1" type="ORF">GCM10009560_65710</name>
</gene>
<accession>A0ABN1QWR8</accession>
<dbReference type="EMBL" id="BAAAHQ010000042">
    <property type="protein sequence ID" value="GAA0948372.1"/>
    <property type="molecule type" value="Genomic_DNA"/>
</dbReference>
<evidence type="ECO:0000313" key="1">
    <source>
        <dbReference type="EMBL" id="GAA0948372.1"/>
    </source>
</evidence>
<organism evidence="1 2">
    <name type="scientific">Nonomuraea longicatena</name>
    <dbReference type="NCBI Taxonomy" id="83682"/>
    <lineage>
        <taxon>Bacteria</taxon>
        <taxon>Bacillati</taxon>
        <taxon>Actinomycetota</taxon>
        <taxon>Actinomycetes</taxon>
        <taxon>Streptosporangiales</taxon>
        <taxon>Streptosporangiaceae</taxon>
        <taxon>Nonomuraea</taxon>
    </lineage>
</organism>
<dbReference type="SUPFAM" id="SSF56209">
    <property type="entry name" value="Nitrile hydratase alpha chain"/>
    <property type="match status" value="1"/>
</dbReference>